<evidence type="ECO:0008006" key="5">
    <source>
        <dbReference type="Google" id="ProtNLM"/>
    </source>
</evidence>
<feature type="transmembrane region" description="Helical" evidence="2">
    <location>
        <begin position="105"/>
        <end position="124"/>
    </location>
</feature>
<comment type="caution">
    <text evidence="3">The sequence shown here is derived from an EMBL/GenBank/DDBJ whole genome shotgun (WGS) entry which is preliminary data.</text>
</comment>
<gene>
    <name evidence="3" type="ORF">PCOR1329_LOCUS19904</name>
</gene>
<sequence length="571" mass="61961">MSTEPLLGAGARQGSGIGCRAVWHSALASWWATTTAEEYLSSPVSRRWLWKSYAVIPILGTLADVAYCKIFGQDLSGTLGPSDATEFALAVLLACLPLNTPRSDVILMAYMILQFWVSFLSPGLGTTSAQFVYGGLVVKVVLCFALGIHSLCVFCFGACSLLMYSFSLEQQMEDTDVLYTMICTVALITTVFTVFEWVIASYFNELRERLSSIQKLLDKATDGYCAVNRQTGCIAHMSKSLEHVLGEGLLGAQVLELIDDRDRAEVKRLYTGANPDAAEPALATFARRTPSKRRGEVEFDAKLVPYRFTASEVHISFQVIGELRMTRGLMDGAADARDARPSGAGSEEERLLGLQEQNAALPDPDGMASAEPRDRVEPPRLRISEPHSSLPACSAEASGTLQIAFDSGHPSFLVCSSSCSRELLPGQGKLLRWFRPQARPGVERWIVDSVNRATGDGTCPEPIENLELNLPPAPALRVTAKRAYVMVEELESLDDGTMSVPAVLCLVGVTISQRLDREANERLLSAIPEDALTVANSDSVSPWDSVSNVATEFAEPEGQLDPPTPEDGPAM</sequence>
<feature type="transmembrane region" description="Helical" evidence="2">
    <location>
        <begin position="178"/>
        <end position="203"/>
    </location>
</feature>
<keyword evidence="4" id="KW-1185">Reference proteome</keyword>
<keyword evidence="2" id="KW-1133">Transmembrane helix</keyword>
<dbReference type="Proteomes" id="UP001189429">
    <property type="component" value="Unassembled WGS sequence"/>
</dbReference>
<protein>
    <recommendedName>
        <fullName evidence="5">PAS domain-containing protein</fullName>
    </recommendedName>
</protein>
<dbReference type="EMBL" id="CAUYUJ010006402">
    <property type="protein sequence ID" value="CAK0817252.1"/>
    <property type="molecule type" value="Genomic_DNA"/>
</dbReference>
<proteinExistence type="predicted"/>
<accession>A0ABN9RF78</accession>
<keyword evidence="2" id="KW-0812">Transmembrane</keyword>
<feature type="compositionally biased region" description="Polar residues" evidence="1">
    <location>
        <begin position="536"/>
        <end position="550"/>
    </location>
</feature>
<keyword evidence="2" id="KW-0472">Membrane</keyword>
<evidence type="ECO:0000313" key="4">
    <source>
        <dbReference type="Proteomes" id="UP001189429"/>
    </source>
</evidence>
<feature type="transmembrane region" description="Helical" evidence="2">
    <location>
        <begin position="136"/>
        <end position="166"/>
    </location>
</feature>
<evidence type="ECO:0000256" key="2">
    <source>
        <dbReference type="SAM" id="Phobius"/>
    </source>
</evidence>
<evidence type="ECO:0000256" key="1">
    <source>
        <dbReference type="SAM" id="MobiDB-lite"/>
    </source>
</evidence>
<evidence type="ECO:0000313" key="3">
    <source>
        <dbReference type="EMBL" id="CAK0817252.1"/>
    </source>
</evidence>
<feature type="region of interest" description="Disordered" evidence="1">
    <location>
        <begin position="536"/>
        <end position="571"/>
    </location>
</feature>
<name>A0ABN9RF78_9DINO</name>
<feature type="compositionally biased region" description="Pro residues" evidence="1">
    <location>
        <begin position="562"/>
        <end position="571"/>
    </location>
</feature>
<organism evidence="3 4">
    <name type="scientific">Prorocentrum cordatum</name>
    <dbReference type="NCBI Taxonomy" id="2364126"/>
    <lineage>
        <taxon>Eukaryota</taxon>
        <taxon>Sar</taxon>
        <taxon>Alveolata</taxon>
        <taxon>Dinophyceae</taxon>
        <taxon>Prorocentrales</taxon>
        <taxon>Prorocentraceae</taxon>
        <taxon>Prorocentrum</taxon>
    </lineage>
</organism>
<reference evidence="3" key="1">
    <citation type="submission" date="2023-10" db="EMBL/GenBank/DDBJ databases">
        <authorList>
            <person name="Chen Y."/>
            <person name="Shah S."/>
            <person name="Dougan E. K."/>
            <person name="Thang M."/>
            <person name="Chan C."/>
        </authorList>
    </citation>
    <scope>NUCLEOTIDE SEQUENCE [LARGE SCALE GENOMIC DNA]</scope>
</reference>